<dbReference type="GeneID" id="58716647"/>
<feature type="compositionally biased region" description="Basic and acidic residues" evidence="1">
    <location>
        <begin position="121"/>
        <end position="134"/>
    </location>
</feature>
<reference evidence="2 3" key="1">
    <citation type="submission" date="2014-05" db="EMBL/GenBank/DDBJ databases">
        <title>Novel Listeriaceae from food processing environments.</title>
        <authorList>
            <person name="den Bakker H.C."/>
        </authorList>
    </citation>
    <scope>NUCLEOTIDE SEQUENCE [LARGE SCALE GENOMIC DNA]</scope>
    <source>
        <strain evidence="2 3">FSL A5-0281</strain>
    </source>
</reference>
<comment type="caution">
    <text evidence="2">The sequence shown here is derived from an EMBL/GenBank/DDBJ whole genome shotgun (WGS) entry which is preliminary data.</text>
</comment>
<evidence type="ECO:0008006" key="4">
    <source>
        <dbReference type="Google" id="ProtNLM"/>
    </source>
</evidence>
<keyword evidence="3" id="KW-1185">Reference proteome</keyword>
<organism evidence="2 3">
    <name type="scientific">Listeria booriae</name>
    <dbReference type="NCBI Taxonomy" id="1552123"/>
    <lineage>
        <taxon>Bacteria</taxon>
        <taxon>Bacillati</taxon>
        <taxon>Bacillota</taxon>
        <taxon>Bacilli</taxon>
        <taxon>Bacillales</taxon>
        <taxon>Listeriaceae</taxon>
        <taxon>Listeria</taxon>
    </lineage>
</organism>
<dbReference type="OrthoDB" id="9933413at2"/>
<protein>
    <recommendedName>
        <fullName evidence="4">DUF961 domain-containing protein</fullName>
    </recommendedName>
</protein>
<dbReference type="InterPro" id="IPR038620">
    <property type="entry name" value="YdcP-like_sf"/>
</dbReference>
<dbReference type="InterPro" id="IPR010365">
    <property type="entry name" value="DUF961"/>
</dbReference>
<evidence type="ECO:0000313" key="2">
    <source>
        <dbReference type="EMBL" id="KGL42704.1"/>
    </source>
</evidence>
<gene>
    <name evidence="2" type="ORF">EP57_04390</name>
</gene>
<accession>A0A099WAA7</accession>
<dbReference type="Proteomes" id="UP000029844">
    <property type="component" value="Unassembled WGS sequence"/>
</dbReference>
<sequence>MTIRINKQNPLTSDKIDVEKTFGKLLFLGEDGEQMEAIEGEYTGAIKAYRYGVKSEAQNDILNVFLPPTSDRIDLPYLTEVKLDGVAIVPFTSYSVAGNLMVNYKIEAGSIIPVSGGNKSKPPENAKPEEGKQK</sequence>
<dbReference type="AlphaFoldDB" id="A0A099WAA7"/>
<evidence type="ECO:0000313" key="3">
    <source>
        <dbReference type="Proteomes" id="UP000029844"/>
    </source>
</evidence>
<name>A0A099WAA7_9LIST</name>
<dbReference type="EMBL" id="JNFA01000011">
    <property type="protein sequence ID" value="KGL42704.1"/>
    <property type="molecule type" value="Genomic_DNA"/>
</dbReference>
<proteinExistence type="predicted"/>
<dbReference type="Gene3D" id="2.40.50.390">
    <property type="entry name" value="Conjugative transposon protein, DUF961"/>
    <property type="match status" value="1"/>
</dbReference>
<feature type="region of interest" description="Disordered" evidence="1">
    <location>
        <begin position="115"/>
        <end position="134"/>
    </location>
</feature>
<dbReference type="Pfam" id="PF06125">
    <property type="entry name" value="DUF961"/>
    <property type="match status" value="1"/>
</dbReference>
<evidence type="ECO:0000256" key="1">
    <source>
        <dbReference type="SAM" id="MobiDB-lite"/>
    </source>
</evidence>
<dbReference type="STRING" id="1552123.EP57_04390"/>
<dbReference type="RefSeq" id="WP_036084508.1">
    <property type="nucleotide sequence ID" value="NZ_CBCSHQ010000001.1"/>
</dbReference>